<feature type="compositionally biased region" description="Polar residues" evidence="1">
    <location>
        <begin position="203"/>
        <end position="213"/>
    </location>
</feature>
<feature type="compositionally biased region" description="Acidic residues" evidence="1">
    <location>
        <begin position="160"/>
        <end position="169"/>
    </location>
</feature>
<sequence length="373" mass="40711">MAKHKSTTSTPTASSSASTITTVDASSSKAPWAFFWPRQCFTDIIQFFDLENIPDSTSATVMPILNTMRPLMAQFYKKHSHWSLEVAAYLAAVSIASRKLVRKHLGKQYIDEYSDLYWNYPDELEGNLQDAKIPFPDDSFELPRITIKSKAPLSLSRIDDDSDDADDDNGGNSGSEDGDNADEAPPTKKPRLSTTKGRAASVESVTPSTSAKTTRAKGKSVASGSRSTRSSAMQPETDETPTRVTGKARRRDAPASSPPPASSSKIRVAKPTKSTEDSPPPPSREELLQVAVNTEPSPPGEWRMGKARPFAAQVRAPEVFISDWLSPALWSDATVKCVSCLNRGQQCSAADNELRITSYVTFVVQQRNASYRG</sequence>
<proteinExistence type="predicted"/>
<gene>
    <name evidence="2" type="ORF">C8F04DRAFT_1274965</name>
</gene>
<evidence type="ECO:0000256" key="1">
    <source>
        <dbReference type="SAM" id="MobiDB-lite"/>
    </source>
</evidence>
<accession>A0AAD6S577</accession>
<dbReference type="Proteomes" id="UP001218188">
    <property type="component" value="Unassembled WGS sequence"/>
</dbReference>
<keyword evidence="3" id="KW-1185">Reference proteome</keyword>
<feature type="compositionally biased region" description="Low complexity" evidence="1">
    <location>
        <begin position="220"/>
        <end position="232"/>
    </location>
</feature>
<name>A0AAD6S577_9AGAR</name>
<feature type="region of interest" description="Disordered" evidence="1">
    <location>
        <begin position="153"/>
        <end position="285"/>
    </location>
</feature>
<evidence type="ECO:0000313" key="2">
    <source>
        <dbReference type="EMBL" id="KAJ7020501.1"/>
    </source>
</evidence>
<reference evidence="2" key="1">
    <citation type="submission" date="2023-03" db="EMBL/GenBank/DDBJ databases">
        <title>Massive genome expansion in bonnet fungi (Mycena s.s.) driven by repeated elements and novel gene families across ecological guilds.</title>
        <authorList>
            <consortium name="Lawrence Berkeley National Laboratory"/>
            <person name="Harder C.B."/>
            <person name="Miyauchi S."/>
            <person name="Viragh M."/>
            <person name="Kuo A."/>
            <person name="Thoen E."/>
            <person name="Andreopoulos B."/>
            <person name="Lu D."/>
            <person name="Skrede I."/>
            <person name="Drula E."/>
            <person name="Henrissat B."/>
            <person name="Morin E."/>
            <person name="Kohler A."/>
            <person name="Barry K."/>
            <person name="LaButti K."/>
            <person name="Morin E."/>
            <person name="Salamov A."/>
            <person name="Lipzen A."/>
            <person name="Mereny Z."/>
            <person name="Hegedus B."/>
            <person name="Baldrian P."/>
            <person name="Stursova M."/>
            <person name="Weitz H."/>
            <person name="Taylor A."/>
            <person name="Grigoriev I.V."/>
            <person name="Nagy L.G."/>
            <person name="Martin F."/>
            <person name="Kauserud H."/>
        </authorList>
    </citation>
    <scope>NUCLEOTIDE SEQUENCE</scope>
    <source>
        <strain evidence="2">CBHHK200</strain>
    </source>
</reference>
<protein>
    <submittedName>
        <fullName evidence="2">Uncharacterized protein</fullName>
    </submittedName>
</protein>
<dbReference type="AlphaFoldDB" id="A0AAD6S577"/>
<evidence type="ECO:0000313" key="3">
    <source>
        <dbReference type="Proteomes" id="UP001218188"/>
    </source>
</evidence>
<dbReference type="EMBL" id="JARJCM010000260">
    <property type="protein sequence ID" value="KAJ7020501.1"/>
    <property type="molecule type" value="Genomic_DNA"/>
</dbReference>
<comment type="caution">
    <text evidence="2">The sequence shown here is derived from an EMBL/GenBank/DDBJ whole genome shotgun (WGS) entry which is preliminary data.</text>
</comment>
<organism evidence="2 3">
    <name type="scientific">Mycena alexandri</name>
    <dbReference type="NCBI Taxonomy" id="1745969"/>
    <lineage>
        <taxon>Eukaryota</taxon>
        <taxon>Fungi</taxon>
        <taxon>Dikarya</taxon>
        <taxon>Basidiomycota</taxon>
        <taxon>Agaricomycotina</taxon>
        <taxon>Agaricomycetes</taxon>
        <taxon>Agaricomycetidae</taxon>
        <taxon>Agaricales</taxon>
        <taxon>Marasmiineae</taxon>
        <taxon>Mycenaceae</taxon>
        <taxon>Mycena</taxon>
    </lineage>
</organism>